<keyword evidence="1" id="KW-0175">Coiled coil</keyword>
<gene>
    <name evidence="3" type="ORF">ACFL2Z_02800</name>
</gene>
<dbReference type="PANTHER" id="PTHR32309:SF13">
    <property type="entry name" value="FERRIC ENTEROBACTIN TRANSPORT PROTEIN FEPE"/>
    <property type="match status" value="1"/>
</dbReference>
<dbReference type="Proteomes" id="UP001594288">
    <property type="component" value="Unassembled WGS sequence"/>
</dbReference>
<reference evidence="3 4" key="1">
    <citation type="submission" date="2024-09" db="EMBL/GenBank/DDBJ databases">
        <authorList>
            <person name="D'Angelo T."/>
        </authorList>
    </citation>
    <scope>NUCLEOTIDE SEQUENCE [LARGE SCALE GENOMIC DNA]</scope>
    <source>
        <strain evidence="3">SAG AM-311-F02</strain>
    </source>
</reference>
<keyword evidence="2" id="KW-0812">Transmembrane</keyword>
<evidence type="ECO:0000313" key="4">
    <source>
        <dbReference type="Proteomes" id="UP001594288"/>
    </source>
</evidence>
<dbReference type="PANTHER" id="PTHR32309">
    <property type="entry name" value="TYROSINE-PROTEIN KINASE"/>
    <property type="match status" value="1"/>
</dbReference>
<dbReference type="InterPro" id="IPR050445">
    <property type="entry name" value="Bact_polysacc_biosynth/exp"/>
</dbReference>
<evidence type="ECO:0000313" key="3">
    <source>
        <dbReference type="EMBL" id="MFC1799821.1"/>
    </source>
</evidence>
<evidence type="ECO:0000256" key="1">
    <source>
        <dbReference type="SAM" id="Coils"/>
    </source>
</evidence>
<proteinExistence type="predicted"/>
<feature type="coiled-coil region" evidence="1">
    <location>
        <begin position="22"/>
        <end position="49"/>
    </location>
</feature>
<comment type="caution">
    <text evidence="3">The sequence shown here is derived from an EMBL/GenBank/DDBJ whole genome shotgun (WGS) entry which is preliminary data.</text>
</comment>
<protein>
    <recommendedName>
        <fullName evidence="5">Tyrosine kinase G-rich domain-containing protein</fullName>
    </recommendedName>
</protein>
<evidence type="ECO:0000256" key="2">
    <source>
        <dbReference type="SAM" id="Phobius"/>
    </source>
</evidence>
<dbReference type="EMBL" id="JBHPEI010000033">
    <property type="protein sequence ID" value="MFC1799821.1"/>
    <property type="molecule type" value="Genomic_DNA"/>
</dbReference>
<feature type="transmembrane region" description="Helical" evidence="2">
    <location>
        <begin position="213"/>
        <end position="233"/>
    </location>
</feature>
<keyword evidence="2" id="KW-0472">Membrane</keyword>
<evidence type="ECO:0008006" key="5">
    <source>
        <dbReference type="Google" id="ProtNLM"/>
    </source>
</evidence>
<organism evidence="3 4">
    <name type="scientific">Eiseniibacteriota bacterium</name>
    <dbReference type="NCBI Taxonomy" id="2212470"/>
    <lineage>
        <taxon>Bacteria</taxon>
        <taxon>Candidatus Eiseniibacteriota</taxon>
    </lineage>
</organism>
<name>A0ABV6YP36_UNCEI</name>
<keyword evidence="2" id="KW-1133">Transmembrane helix</keyword>
<sequence length="279" mass="32303">MLRREGGVYDLEWQYHTTINRQSELELQLAEIRSRRIAEEEKLRMVKERIARDPELLVPFSEFFRDRLGGQMMAEYWILRKERDEKAAFLTDANPRVKMLDDRIAKMEDRFREEIARRVVDREFLVEDLKAEEAGFETSIGEISDNLRNTPEVVARIMHLQQEIHYTYAHYEKLLDKMLDSMASEADDIRLSNAKIISLASAHLSTAGQMQTVYVFFSILLGISLGIGFGFLLENMDHSVRSVSDIEDTLGIPLLGSVPESRGMPKLTRRVDRTFGKKS</sequence>
<accession>A0ABV6YP36</accession>
<keyword evidence="4" id="KW-1185">Reference proteome</keyword>